<dbReference type="PANTHER" id="PTHR34916">
    <property type="entry name" value="GI:13385330"/>
    <property type="match status" value="1"/>
</dbReference>
<feature type="region of interest" description="Disordered" evidence="2">
    <location>
        <begin position="115"/>
        <end position="152"/>
    </location>
</feature>
<feature type="non-terminal residue" evidence="5">
    <location>
        <position position="293"/>
    </location>
</feature>
<organism evidence="4 5">
    <name type="scientific">Erinaceus europaeus</name>
    <name type="common">Western European hedgehog</name>
    <dbReference type="NCBI Taxonomy" id="9365"/>
    <lineage>
        <taxon>Eukaryota</taxon>
        <taxon>Metazoa</taxon>
        <taxon>Chordata</taxon>
        <taxon>Craniata</taxon>
        <taxon>Vertebrata</taxon>
        <taxon>Euteleostomi</taxon>
        <taxon>Mammalia</taxon>
        <taxon>Eutheria</taxon>
        <taxon>Laurasiatheria</taxon>
        <taxon>Eulipotyphla</taxon>
        <taxon>Erinaceidae</taxon>
        <taxon>Erinaceinae</taxon>
        <taxon>Erinaceus</taxon>
    </lineage>
</organism>
<proteinExistence type="predicted"/>
<reference evidence="5" key="1">
    <citation type="submission" date="2025-08" db="UniProtKB">
        <authorList>
            <consortium name="RefSeq"/>
        </authorList>
    </citation>
    <scope>IDENTIFICATION</scope>
</reference>
<dbReference type="Proteomes" id="UP001652624">
    <property type="component" value="Unplaced"/>
</dbReference>
<dbReference type="PANTHER" id="PTHR34916:SF1">
    <property type="entry name" value="GI:13385330"/>
    <property type="match status" value="1"/>
</dbReference>
<feature type="compositionally biased region" description="Basic and acidic residues" evidence="2">
    <location>
        <begin position="126"/>
        <end position="137"/>
    </location>
</feature>
<evidence type="ECO:0000256" key="1">
    <source>
        <dbReference type="ARBA" id="ARBA00023054"/>
    </source>
</evidence>
<keyword evidence="4" id="KW-1185">Reference proteome</keyword>
<feature type="domain" description="Translin-associated factor X-interacting protein 1 N-terminal" evidence="3">
    <location>
        <begin position="227"/>
        <end position="293"/>
    </location>
</feature>
<accession>A0ABM3WV94</accession>
<dbReference type="RefSeq" id="XP_060040504.1">
    <property type="nucleotide sequence ID" value="XM_060184521.1"/>
</dbReference>
<keyword evidence="1" id="KW-0175">Coiled coil</keyword>
<evidence type="ECO:0000256" key="2">
    <source>
        <dbReference type="SAM" id="MobiDB-lite"/>
    </source>
</evidence>
<evidence type="ECO:0000259" key="3">
    <source>
        <dbReference type="Pfam" id="PF15739"/>
    </source>
</evidence>
<dbReference type="GeneID" id="103127018"/>
<dbReference type="Pfam" id="PF15739">
    <property type="entry name" value="TSNAXIP1_N"/>
    <property type="match status" value="1"/>
</dbReference>
<protein>
    <submittedName>
        <fullName evidence="5">Uncharacterized protein C6orf118 homolog</fullName>
    </submittedName>
</protein>
<gene>
    <name evidence="5" type="primary">CUNH6orf118</name>
</gene>
<name>A0ABM3WV94_ERIEU</name>
<evidence type="ECO:0000313" key="4">
    <source>
        <dbReference type="Proteomes" id="UP001652624"/>
    </source>
</evidence>
<dbReference type="InterPro" id="IPR032755">
    <property type="entry name" value="TSNAXIP1_N"/>
</dbReference>
<evidence type="ECO:0000313" key="5">
    <source>
        <dbReference type="RefSeq" id="XP_060040504.1"/>
    </source>
</evidence>
<sequence>MGQEPQSSAHLRWKRCETPGVLTLCHLSKLLDKLQDHHREDVQLYTSGYLNPDKLYRPPETILRHWANAHRPKEDAGRRVQRPCAEKVARMKEALAYFTVNTALHPSEAPGSPLFRYLHPAGRASRPSEEQDLRPRGPDWPASPGRRKEELQLPDIRVLKPRPPGSSRQCWLAAPAKDEYRYVSSHLGGLTWADRYSAFLRFQRDVLGGQDLKESDYTGSKGMLGRQRKLEQELQKFCLCDSSQLSRLHVFGEVFEDICNTSLIFGDILKEIKEEYELYMAILLQSQPSDTYK</sequence>